<dbReference type="EMBL" id="CP017704">
    <property type="protein sequence ID" value="ASS92892.1"/>
    <property type="molecule type" value="Genomic_DNA"/>
</dbReference>
<gene>
    <name evidence="2" type="ORF">BS1321_02250</name>
</gene>
<dbReference type="InterPro" id="IPR023606">
    <property type="entry name" value="CoA-Trfase_III_dom_1_sf"/>
</dbReference>
<evidence type="ECO:0008006" key="4">
    <source>
        <dbReference type="Google" id="ProtNLM"/>
    </source>
</evidence>
<evidence type="ECO:0000256" key="1">
    <source>
        <dbReference type="ARBA" id="ARBA00022679"/>
    </source>
</evidence>
<accession>A0A223ECB8</accession>
<dbReference type="SUPFAM" id="SSF89796">
    <property type="entry name" value="CoA-transferase family III (CaiB/BaiF)"/>
    <property type="match status" value="1"/>
</dbReference>
<dbReference type="InterPro" id="IPR003673">
    <property type="entry name" value="CoA-Trfase_fam_III"/>
</dbReference>
<keyword evidence="1" id="KW-0808">Transferase</keyword>
<protein>
    <recommendedName>
        <fullName evidence="4">Carnitine dehydratase</fullName>
    </recommendedName>
</protein>
<dbReference type="InterPro" id="IPR050483">
    <property type="entry name" value="CoA-transferase_III_domain"/>
</dbReference>
<organism evidence="2 3">
    <name type="scientific">Peribacillus simplex NBRC 15720 = DSM 1321</name>
    <dbReference type="NCBI Taxonomy" id="1349754"/>
    <lineage>
        <taxon>Bacteria</taxon>
        <taxon>Bacillati</taxon>
        <taxon>Bacillota</taxon>
        <taxon>Bacilli</taxon>
        <taxon>Bacillales</taxon>
        <taxon>Bacillaceae</taxon>
        <taxon>Peribacillus</taxon>
    </lineage>
</organism>
<dbReference type="Gene3D" id="3.40.50.10540">
    <property type="entry name" value="Crotonobetainyl-coa:carnitine coa-transferase, domain 1"/>
    <property type="match status" value="1"/>
</dbReference>
<proteinExistence type="predicted"/>
<dbReference type="GO" id="GO:0008410">
    <property type="term" value="F:CoA-transferase activity"/>
    <property type="evidence" value="ECO:0007669"/>
    <property type="project" value="TreeGrafter"/>
</dbReference>
<dbReference type="InterPro" id="IPR044855">
    <property type="entry name" value="CoA-Trfase_III_dom3_sf"/>
</dbReference>
<sequence length="442" mass="49379">MTNQAEVLKGIRVLDFTWSVSGATTTRILASFGAEVIKVEWPKTPDAMRFSMYAKEDEPGLDNGAFFNNLSAGKRGITLNVKSERGMELIHELLKKSDVVTENFSAGVFEKWGLDYETLEKISPGIIYKSISGLGHSGRNKKYGTWGPTAAALSGMTYTSGLPDTHPSGWGYSILDVVAGYTGAYAVMTALYHKKRTGKGQYIDISQVETAMHLTGANLLDYTVNKRSSKRPGFPPGNRSIVSKATPENSYRGQIGCPHNSYRCAGGGQNDWCTIAIFTDDEWNAFKQAIGNPIWTNYDKFNTFEGRLAHQDELDKNIESYTIERDKYEVMELLQSHRIVCGAVQMNEDLMVNDPQLRSRGLFENLQHSLLGIRSFEGIPIKMSKTQPYLKKSGPLMGEDNTYVFGTILGYSQDEIERLTNEGVLWPEDMPKDEIKAIRPLW</sequence>
<dbReference type="PANTHER" id="PTHR48207">
    <property type="entry name" value="SUCCINATE--HYDROXYMETHYLGLUTARATE COA-TRANSFERASE"/>
    <property type="match status" value="1"/>
</dbReference>
<dbReference type="PANTHER" id="PTHR48207:SF3">
    <property type="entry name" value="SUCCINATE--HYDROXYMETHYLGLUTARATE COA-TRANSFERASE"/>
    <property type="match status" value="1"/>
</dbReference>
<dbReference type="Pfam" id="PF02515">
    <property type="entry name" value="CoA_transf_3"/>
    <property type="match status" value="1"/>
</dbReference>
<dbReference type="OrthoDB" id="9797653at2"/>
<reference evidence="2 3" key="1">
    <citation type="submission" date="2016-10" db="EMBL/GenBank/DDBJ databases">
        <title>The whole genome sequencing and assembly of Bacillus simplex DSM 1321 strain.</title>
        <authorList>
            <person name="Park M.-K."/>
            <person name="Lee Y.-J."/>
            <person name="Yi H."/>
            <person name="Bahn Y.-S."/>
            <person name="Kim J.F."/>
            <person name="Lee D.-W."/>
        </authorList>
    </citation>
    <scope>NUCLEOTIDE SEQUENCE [LARGE SCALE GENOMIC DNA]</scope>
    <source>
        <strain evidence="2 3">DSM 1321</strain>
    </source>
</reference>
<dbReference type="AlphaFoldDB" id="A0A223ECB8"/>
<dbReference type="Proteomes" id="UP000214618">
    <property type="component" value="Chromosome"/>
</dbReference>
<dbReference type="GeneID" id="56471545"/>
<dbReference type="Gene3D" id="3.30.1540.10">
    <property type="entry name" value="formyl-coa transferase, domain 3"/>
    <property type="match status" value="1"/>
</dbReference>
<evidence type="ECO:0000313" key="3">
    <source>
        <dbReference type="Proteomes" id="UP000214618"/>
    </source>
</evidence>
<evidence type="ECO:0000313" key="2">
    <source>
        <dbReference type="EMBL" id="ASS92892.1"/>
    </source>
</evidence>
<name>A0A223ECB8_9BACI</name>
<dbReference type="RefSeq" id="WP_063235511.1">
    <property type="nucleotide sequence ID" value="NZ_BCVO01000026.1"/>
</dbReference>